<comment type="caution">
    <text evidence="1">The sequence shown here is derived from an EMBL/GenBank/DDBJ whole genome shotgun (WGS) entry which is preliminary data.</text>
</comment>
<dbReference type="InterPro" id="IPR029068">
    <property type="entry name" value="Glyas_Bleomycin-R_OHBP_Dase"/>
</dbReference>
<reference evidence="1 2" key="1">
    <citation type="submission" date="2024-12" db="EMBL/GenBank/DDBJ databases">
        <authorList>
            <person name="Hu S."/>
        </authorList>
    </citation>
    <scope>NUCLEOTIDE SEQUENCE [LARGE SCALE GENOMIC DNA]</scope>
    <source>
        <strain evidence="1 2">P-25</strain>
    </source>
</reference>
<evidence type="ECO:0000313" key="1">
    <source>
        <dbReference type="EMBL" id="MFN0293371.1"/>
    </source>
</evidence>
<accession>A0ABW9JMA4</accession>
<gene>
    <name evidence="1" type="ORF">E5L68_018445</name>
</gene>
<dbReference type="RefSeq" id="WP_171046941.1">
    <property type="nucleotide sequence ID" value="NZ_SRMP02000049.1"/>
</dbReference>
<evidence type="ECO:0000313" key="2">
    <source>
        <dbReference type="Proteomes" id="UP001517367"/>
    </source>
</evidence>
<sequence>MPFDIADLENNTECLISIDAENKIKVDEILAKAEAGATVYARGGKKMAGCMLVALLI</sequence>
<organism evidence="1 2">
    <name type="scientific">Pedobacter helvus</name>
    <dbReference type="NCBI Taxonomy" id="2563444"/>
    <lineage>
        <taxon>Bacteria</taxon>
        <taxon>Pseudomonadati</taxon>
        <taxon>Bacteroidota</taxon>
        <taxon>Sphingobacteriia</taxon>
        <taxon>Sphingobacteriales</taxon>
        <taxon>Sphingobacteriaceae</taxon>
        <taxon>Pedobacter</taxon>
    </lineage>
</organism>
<dbReference type="Gene3D" id="3.10.180.10">
    <property type="entry name" value="2,3-Dihydroxybiphenyl 1,2-Dioxygenase, domain 1"/>
    <property type="match status" value="1"/>
</dbReference>
<keyword evidence="2" id="KW-1185">Reference proteome</keyword>
<dbReference type="Proteomes" id="UP001517367">
    <property type="component" value="Unassembled WGS sequence"/>
</dbReference>
<dbReference type="EMBL" id="SRMP02000049">
    <property type="protein sequence ID" value="MFN0293371.1"/>
    <property type="molecule type" value="Genomic_DNA"/>
</dbReference>
<protein>
    <submittedName>
        <fullName evidence="1">Uncharacterized protein</fullName>
    </submittedName>
</protein>
<name>A0ABW9JMA4_9SPHI</name>
<proteinExistence type="predicted"/>